<evidence type="ECO:0000259" key="3">
    <source>
        <dbReference type="PROSITE" id="PS51186"/>
    </source>
</evidence>
<dbReference type="InterPro" id="IPR050832">
    <property type="entry name" value="Bact_Acetyltransf"/>
</dbReference>
<dbReference type="InterPro" id="IPR016181">
    <property type="entry name" value="Acyl_CoA_acyltransferase"/>
</dbReference>
<evidence type="ECO:0000256" key="2">
    <source>
        <dbReference type="ARBA" id="ARBA00023315"/>
    </source>
</evidence>
<dbReference type="EC" id="2.3.-.-" evidence="4"/>
<keyword evidence="1 4" id="KW-0808">Transferase</keyword>
<protein>
    <submittedName>
        <fullName evidence="4">GNAT family N-acetyltransferase</fullName>
        <ecNumber evidence="4">2.3.-.-</ecNumber>
    </submittedName>
</protein>
<evidence type="ECO:0000313" key="4">
    <source>
        <dbReference type="EMBL" id="MFD1178030.1"/>
    </source>
</evidence>
<dbReference type="SUPFAM" id="SSF55729">
    <property type="entry name" value="Acyl-CoA N-acyltransferases (Nat)"/>
    <property type="match status" value="1"/>
</dbReference>
<reference evidence="5" key="1">
    <citation type="journal article" date="2019" name="Int. J. Syst. Evol. Microbiol.">
        <title>The Global Catalogue of Microorganisms (GCM) 10K type strain sequencing project: providing services to taxonomists for standard genome sequencing and annotation.</title>
        <authorList>
            <consortium name="The Broad Institute Genomics Platform"/>
            <consortium name="The Broad Institute Genome Sequencing Center for Infectious Disease"/>
            <person name="Wu L."/>
            <person name="Ma J."/>
        </authorList>
    </citation>
    <scope>NUCLEOTIDE SEQUENCE [LARGE SCALE GENOMIC DNA]</scope>
    <source>
        <strain evidence="5">CCUG 59189</strain>
    </source>
</reference>
<dbReference type="PROSITE" id="PS51186">
    <property type="entry name" value="GNAT"/>
    <property type="match status" value="1"/>
</dbReference>
<dbReference type="PANTHER" id="PTHR43877">
    <property type="entry name" value="AMINOALKYLPHOSPHONATE N-ACETYLTRANSFERASE-RELATED-RELATED"/>
    <property type="match status" value="1"/>
</dbReference>
<gene>
    <name evidence="4" type="ORF">ACFQ3W_17210</name>
</gene>
<accession>A0ABW3S1L1</accession>
<dbReference type="Proteomes" id="UP001597262">
    <property type="component" value="Unassembled WGS sequence"/>
</dbReference>
<evidence type="ECO:0000313" key="5">
    <source>
        <dbReference type="Proteomes" id="UP001597262"/>
    </source>
</evidence>
<evidence type="ECO:0000256" key="1">
    <source>
        <dbReference type="ARBA" id="ARBA00022679"/>
    </source>
</evidence>
<dbReference type="GO" id="GO:0016746">
    <property type="term" value="F:acyltransferase activity"/>
    <property type="evidence" value="ECO:0007669"/>
    <property type="project" value="UniProtKB-KW"/>
</dbReference>
<dbReference type="Pfam" id="PF13508">
    <property type="entry name" value="Acetyltransf_7"/>
    <property type="match status" value="1"/>
</dbReference>
<sequence length="169" mass="19357">MLASLRLRPTDLNDIEGIREVAIETWNSTYELIYPEHFIANFLNHAYSKSSLEQSISHDQTRSSRKFLVAEVDGEIIGFGQLSDPVDGRSELTRLYVLKEYQRTGIGKALLNELIRLDSSIKEIFALVERDNGIGTLFYQSNGFVFVEENEEVIFDHHTILAKYVKQIS</sequence>
<proteinExistence type="predicted"/>
<keyword evidence="5" id="KW-1185">Reference proteome</keyword>
<dbReference type="CDD" id="cd04301">
    <property type="entry name" value="NAT_SF"/>
    <property type="match status" value="1"/>
</dbReference>
<name>A0ABW3S1L1_9BACL</name>
<comment type="caution">
    <text evidence="4">The sequence shown here is derived from an EMBL/GenBank/DDBJ whole genome shotgun (WGS) entry which is preliminary data.</text>
</comment>
<keyword evidence="2 4" id="KW-0012">Acyltransferase</keyword>
<organism evidence="4 5">
    <name type="scientific">Paenibacillus puldeungensis</name>
    <dbReference type="NCBI Taxonomy" id="696536"/>
    <lineage>
        <taxon>Bacteria</taxon>
        <taxon>Bacillati</taxon>
        <taxon>Bacillota</taxon>
        <taxon>Bacilli</taxon>
        <taxon>Bacillales</taxon>
        <taxon>Paenibacillaceae</taxon>
        <taxon>Paenibacillus</taxon>
    </lineage>
</organism>
<dbReference type="InterPro" id="IPR000182">
    <property type="entry name" value="GNAT_dom"/>
</dbReference>
<dbReference type="RefSeq" id="WP_379320475.1">
    <property type="nucleotide sequence ID" value="NZ_JBHTLM010000013.1"/>
</dbReference>
<dbReference type="Gene3D" id="3.40.630.30">
    <property type="match status" value="1"/>
</dbReference>
<feature type="domain" description="N-acetyltransferase" evidence="3">
    <location>
        <begin position="5"/>
        <end position="166"/>
    </location>
</feature>
<dbReference type="EMBL" id="JBHTLM010000013">
    <property type="protein sequence ID" value="MFD1178030.1"/>
    <property type="molecule type" value="Genomic_DNA"/>
</dbReference>